<dbReference type="OMA" id="KHESTHQ"/>
<accession>A0A1J1GUQ3</accession>
<feature type="region of interest" description="Disordered" evidence="1">
    <location>
        <begin position="1311"/>
        <end position="1339"/>
    </location>
</feature>
<evidence type="ECO:0000313" key="3">
    <source>
        <dbReference type="EMBL" id="CRG96273.1"/>
    </source>
</evidence>
<dbReference type="VEuPathDB" id="PlasmoDB:PGAL8A_00349100"/>
<dbReference type="RefSeq" id="XP_028529078.1">
    <property type="nucleotide sequence ID" value="XM_028672536.1"/>
</dbReference>
<proteinExistence type="predicted"/>
<reference evidence="3" key="1">
    <citation type="submission" date="2015-04" db="EMBL/GenBank/DDBJ databases">
        <authorList>
            <consortium name="Pathogen Informatics"/>
        </authorList>
    </citation>
    <scope>NUCLEOTIDE SEQUENCE [LARGE SCALE GENOMIC DNA]</scope>
    <source>
        <strain evidence="3">8A</strain>
    </source>
</reference>
<sequence>MQNFVNLGHIRTNNAISENHNKELKNIEEISKIDENNENNNDKNCLVNENIHDDTSNICNNRIDEKHTITHSKTKDIVDKNFLIYSSNYLSNNRTGEILNNDVLNTKNLEEAVNRRRKIREMISAYNSLNLSSCDLNNVDIQKKISLHNFEYNNNEDDKCESAHKSNEIKQNYSDKFDKNQNMKDNNLNYDSSITCKNNVLSLNNYSNNCNKDIIKARISENILNKSFINDDDEIDDYKTFLTLDSNQTIFKKKPLKLPDISFLNSKSRNYNSICNNNNDDDSNNDILRKKIIYEKLDLSSSYYEDNQNMSFASQYNSEHSAIQKRAGINEFNKNYVNNNFNFHELKNESKNNIVKNYIKINKVENSNIEQLINNNISNSNNYVDNKVKRYAQKNLKENNYENKLLPKNAFDISYFKYSTLHNSRKTSDINNNIHNSIIKTKNEENTKFMNEISNTSIIYPSENKCSNISENVSKKEHNIYSNSKYANTYDENINDKVNFTLEEKAYMNSSYIKNLEKFKELLFNATKDNLNEYIKCLQNINNKKLKNYKYYVKQVNNYNISQYLNTTFKASVPQKNIKESMLNNSDTFSSIQKCINESDDLSTTTYSDNSSSSNFEYKDLINSNNNNNNFSLKIYKGKKKSHLKNTSTLSTTPTNEINSCSEKVKNKISFSLLNKNKEKKYDKSSYNNVRPKMSTVVINKNDFLNIKENHSYNLKRLDNLNVKKIKKDEDLDKNDSFKNNYINKTLKKNSLYETLGKYITEEKLYNSDYAKNYNNYDKNSFKEYEYIHSLKKKEKKKKKKYINNSIYVYNSKNKNKYYFPFNTDSEDYIKQVNDSSLSMLQSNSCENNYKELLSNEELNKSNNQTNNTTKNKNVLHMNNLDNNKYEKCNYHESDKSLRQSSINCTDDLINKNVLCNINQDNMNEKSFYEFGNIRTNEIINVNNSYEKNRNNINKEDFSNINFLKNGNSINIHDNISKNKKTESDDMLYTQNHAYMNNINDNYLNEKKKLFLIKKNSEDFPMCDEKLIKTDSVNREHNYISYKDYNLNKNSFYFNNANSKNKLNDIMRKNENILMNNIKREDLNNSICENKKEKENESIDVLNFNFQNNLHNNVNLSKNKFEVSNNIQEYHHNCEFPEHVNKNLGKDIKEIMKNNKTRIENIYDNEENQNDLYLSENTSEMKYNINENTDDNKTVHPSLNKFDYFYKSIKENSFSTNSCNGGIENESVIRCSLDSFNEEFDNPISAPTPAASSFSNISLSSSCNKNFNKWNILNINNNQTNNINEIHNHLNNQSYYANIEKFKKDNLYNYNNNRKINSDKSNTDNENYNNSNEKNINVNSLNDKNMNNIYENYIHENNNNKDKCSYFVNNSINKKYEKSDVSTDLLKNNTNYIEHNFDFMNNKKGNDNSQISVDKKYIHFTNSFKNNVNKKNIFDTLSESSINNRKSVNSIITNNINNLDKNFIHNNENLINPKSLYKEIDNNYSSKKNNSFETLNNNLINLTEPNWNYKKTDKNNTRKIVNTLEIKNIKINTKQGIFEITPTGEVIFTFLGRSEIKKYKNVKKKNINIDISKPRKLLFIIEIDGINIKIKDLLMNEILDYYNIFEEELPKAHNARYEYAYNVIETLKKHTPKVSLKKKWFGIYNLMSNGSTPDFTAILNNNMFIEKVEIKNNHVTFILKDRTSITLHIDDLNGITTNFTKKTIEKKEKIENNIKEKDNFIKEMKGDNEDIKVILMNLQKLLQKTGVSIDIIIQNWCDTLHAYSYCLNLLTKGNTEYTLKLKKTLAYITEKTEIHKRNIYFSIFPIIVEE</sequence>
<name>A0A1J1GUQ3_PLAGA</name>
<dbReference type="PROSITE" id="PS50006">
    <property type="entry name" value="FHA_DOMAIN"/>
    <property type="match status" value="1"/>
</dbReference>
<evidence type="ECO:0000256" key="1">
    <source>
        <dbReference type="SAM" id="MobiDB-lite"/>
    </source>
</evidence>
<feature type="domain" description="FHA" evidence="2">
    <location>
        <begin position="1011"/>
        <end position="1061"/>
    </location>
</feature>
<dbReference type="Proteomes" id="UP000220797">
    <property type="component" value="Unassembled WGS sequence"/>
</dbReference>
<dbReference type="GeneID" id="39732021"/>
<evidence type="ECO:0000313" key="4">
    <source>
        <dbReference type="Proteomes" id="UP000220797"/>
    </source>
</evidence>
<feature type="compositionally biased region" description="Low complexity" evidence="1">
    <location>
        <begin position="1324"/>
        <end position="1339"/>
    </location>
</feature>
<organism evidence="3 4">
    <name type="scientific">Plasmodium gallinaceum</name>
    <dbReference type="NCBI Taxonomy" id="5849"/>
    <lineage>
        <taxon>Eukaryota</taxon>
        <taxon>Sar</taxon>
        <taxon>Alveolata</taxon>
        <taxon>Apicomplexa</taxon>
        <taxon>Aconoidasida</taxon>
        <taxon>Haemosporida</taxon>
        <taxon>Plasmodiidae</taxon>
        <taxon>Plasmodium</taxon>
        <taxon>Plasmodium (Haemamoeba)</taxon>
    </lineage>
</organism>
<gene>
    <name evidence="3" type="ORF">PGAL8A_00349100</name>
</gene>
<protein>
    <recommendedName>
        <fullName evidence="2">FHA domain-containing protein</fullName>
    </recommendedName>
</protein>
<dbReference type="EMBL" id="CVMV01000059">
    <property type="protein sequence ID" value="CRG96273.1"/>
    <property type="molecule type" value="Genomic_DNA"/>
</dbReference>
<keyword evidence="4" id="KW-1185">Reference proteome</keyword>
<dbReference type="InterPro" id="IPR000253">
    <property type="entry name" value="FHA_dom"/>
</dbReference>
<dbReference type="OrthoDB" id="377384at2759"/>
<comment type="caution">
    <text evidence="3">The sequence shown here is derived from an EMBL/GenBank/DDBJ whole genome shotgun (WGS) entry which is preliminary data.</text>
</comment>
<evidence type="ECO:0000259" key="2">
    <source>
        <dbReference type="PROSITE" id="PS50006"/>
    </source>
</evidence>